<evidence type="ECO:0000256" key="1">
    <source>
        <dbReference type="ARBA" id="ARBA00004123"/>
    </source>
</evidence>
<evidence type="ECO:0000256" key="3">
    <source>
        <dbReference type="SAM" id="MobiDB-lite"/>
    </source>
</evidence>
<evidence type="ECO:0000313" key="4">
    <source>
        <dbReference type="EnsemblPlants" id="Kaladp0092s0172.1.v1.1"/>
    </source>
</evidence>
<feature type="region of interest" description="Disordered" evidence="3">
    <location>
        <begin position="1"/>
        <end position="35"/>
    </location>
</feature>
<dbReference type="GO" id="GO:0005634">
    <property type="term" value="C:nucleus"/>
    <property type="evidence" value="ECO:0007669"/>
    <property type="project" value="UniProtKB-SubCell"/>
</dbReference>
<comment type="subcellular location">
    <subcellularLocation>
        <location evidence="1">Nucleus</location>
    </subcellularLocation>
</comment>
<evidence type="ECO:0000256" key="2">
    <source>
        <dbReference type="ARBA" id="ARBA00023242"/>
    </source>
</evidence>
<reference evidence="4" key="1">
    <citation type="submission" date="2021-01" db="UniProtKB">
        <authorList>
            <consortium name="EnsemblPlants"/>
        </authorList>
    </citation>
    <scope>IDENTIFICATION</scope>
</reference>
<sequence length="72" mass="7598">MSSASSSFDSSGTSTSASYDLADAASSSPSSSHLSVGPLYNLSDLMNHLPIKRGLSKNYNGKSQSSHLCQRW</sequence>
<accession>A0A7N0UXN7</accession>
<name>A0A7N0UXN7_KALFE</name>
<dbReference type="PANTHER" id="PTHR33172">
    <property type="entry name" value="OS08G0516900 PROTEIN"/>
    <property type="match status" value="1"/>
</dbReference>
<dbReference type="EnsemblPlants" id="Kaladp0092s0172.1.v1.1">
    <property type="protein sequence ID" value="Kaladp0092s0172.1.v1.1"/>
    <property type="gene ID" value="Kaladp0092s0172.v1.1"/>
</dbReference>
<dbReference type="PANTHER" id="PTHR33172:SF29">
    <property type="entry name" value="OS06G0559400 PROTEIN"/>
    <property type="match status" value="1"/>
</dbReference>
<keyword evidence="2" id="KW-0539">Nucleus</keyword>
<dbReference type="Proteomes" id="UP000594263">
    <property type="component" value="Unplaced"/>
</dbReference>
<dbReference type="Gramene" id="Kaladp0092s0172.1.v1.1">
    <property type="protein sequence ID" value="Kaladp0092s0172.1.v1.1"/>
    <property type="gene ID" value="Kaladp0092s0172.v1.1"/>
</dbReference>
<protein>
    <submittedName>
        <fullName evidence="4">Uncharacterized protein</fullName>
    </submittedName>
</protein>
<evidence type="ECO:0000313" key="5">
    <source>
        <dbReference type="Proteomes" id="UP000594263"/>
    </source>
</evidence>
<organism evidence="4 5">
    <name type="scientific">Kalanchoe fedtschenkoi</name>
    <name type="common">Lavender scallops</name>
    <name type="synonym">South American air plant</name>
    <dbReference type="NCBI Taxonomy" id="63787"/>
    <lineage>
        <taxon>Eukaryota</taxon>
        <taxon>Viridiplantae</taxon>
        <taxon>Streptophyta</taxon>
        <taxon>Embryophyta</taxon>
        <taxon>Tracheophyta</taxon>
        <taxon>Spermatophyta</taxon>
        <taxon>Magnoliopsida</taxon>
        <taxon>eudicotyledons</taxon>
        <taxon>Gunneridae</taxon>
        <taxon>Pentapetalae</taxon>
        <taxon>Saxifragales</taxon>
        <taxon>Crassulaceae</taxon>
        <taxon>Kalanchoe</taxon>
    </lineage>
</organism>
<dbReference type="AlphaFoldDB" id="A0A7N0UXN7"/>
<proteinExistence type="predicted"/>
<keyword evidence="5" id="KW-1185">Reference proteome</keyword>
<dbReference type="GO" id="GO:0006950">
    <property type="term" value="P:response to stress"/>
    <property type="evidence" value="ECO:0007669"/>
    <property type="project" value="UniProtKB-ARBA"/>
</dbReference>
<dbReference type="InterPro" id="IPR051992">
    <property type="entry name" value="OxStress_Response_Reg"/>
</dbReference>